<comment type="caution">
    <text evidence="1">The sequence shown here is derived from an EMBL/GenBank/DDBJ whole genome shotgun (WGS) entry which is preliminary data.</text>
</comment>
<accession>A0A7Z0ESA3</accession>
<evidence type="ECO:0000313" key="2">
    <source>
        <dbReference type="Proteomes" id="UP000572051"/>
    </source>
</evidence>
<reference evidence="1 2" key="1">
    <citation type="submission" date="2020-07" db="EMBL/GenBank/DDBJ databases">
        <title>Sequencing the genomes of 1000 actinobacteria strains.</title>
        <authorList>
            <person name="Klenk H.-P."/>
        </authorList>
    </citation>
    <scope>NUCLEOTIDE SEQUENCE [LARGE SCALE GENOMIC DNA]</scope>
    <source>
        <strain evidence="1 2">DSM 44442</strain>
    </source>
</reference>
<sequence>MEELRNLGAAFTHRQLLNYRRGDTLVVNDPYLGTVVEVTAYGGWYRWTGPSGEPQYGDVHAPGPAVDTIIRQYAGLNVVAGGPS</sequence>
<protein>
    <submittedName>
        <fullName evidence="1">Uncharacterized protein</fullName>
    </submittedName>
</protein>
<gene>
    <name evidence="1" type="ORF">HNR10_005223</name>
</gene>
<dbReference type="AlphaFoldDB" id="A0A7Z0ESA3"/>
<organism evidence="1 2">
    <name type="scientific">Nocardiopsis aegyptia</name>
    <dbReference type="NCBI Taxonomy" id="220378"/>
    <lineage>
        <taxon>Bacteria</taxon>
        <taxon>Bacillati</taxon>
        <taxon>Actinomycetota</taxon>
        <taxon>Actinomycetes</taxon>
        <taxon>Streptosporangiales</taxon>
        <taxon>Nocardiopsidaceae</taxon>
        <taxon>Nocardiopsis</taxon>
    </lineage>
</organism>
<keyword evidence="2" id="KW-1185">Reference proteome</keyword>
<name>A0A7Z0ESA3_9ACTN</name>
<dbReference type="Proteomes" id="UP000572051">
    <property type="component" value="Unassembled WGS sequence"/>
</dbReference>
<dbReference type="EMBL" id="JACCFS010000001">
    <property type="protein sequence ID" value="NYJ37342.1"/>
    <property type="molecule type" value="Genomic_DNA"/>
</dbReference>
<evidence type="ECO:0000313" key="1">
    <source>
        <dbReference type="EMBL" id="NYJ37342.1"/>
    </source>
</evidence>
<proteinExistence type="predicted"/>
<dbReference type="RefSeq" id="WP_179827980.1">
    <property type="nucleotide sequence ID" value="NZ_JACCFS010000001.1"/>
</dbReference>